<accession>A0A401SAT5</accession>
<gene>
    <name evidence="3" type="ORF">chiPu_0005904</name>
</gene>
<comment type="caution">
    <text evidence="3">The sequence shown here is derived from an EMBL/GenBank/DDBJ whole genome shotgun (WGS) entry which is preliminary data.</text>
</comment>
<name>A0A401SAT5_CHIPU</name>
<dbReference type="OrthoDB" id="741027at2759"/>
<evidence type="ECO:0000313" key="4">
    <source>
        <dbReference type="Proteomes" id="UP000287033"/>
    </source>
</evidence>
<dbReference type="InterPro" id="IPR004142">
    <property type="entry name" value="NDRG"/>
</dbReference>
<evidence type="ECO:0000313" key="3">
    <source>
        <dbReference type="EMBL" id="GCC27480.1"/>
    </source>
</evidence>
<reference evidence="3 4" key="1">
    <citation type="journal article" date="2018" name="Nat. Ecol. Evol.">
        <title>Shark genomes provide insights into elasmobranch evolution and the origin of vertebrates.</title>
        <authorList>
            <person name="Hara Y"/>
            <person name="Yamaguchi K"/>
            <person name="Onimaru K"/>
            <person name="Kadota M"/>
            <person name="Koyanagi M"/>
            <person name="Keeley SD"/>
            <person name="Tatsumi K"/>
            <person name="Tanaka K"/>
            <person name="Motone F"/>
            <person name="Kageyama Y"/>
            <person name="Nozu R"/>
            <person name="Adachi N"/>
            <person name="Nishimura O"/>
            <person name="Nakagawa R"/>
            <person name="Tanegashima C"/>
            <person name="Kiyatake I"/>
            <person name="Matsumoto R"/>
            <person name="Murakumo K"/>
            <person name="Nishida K"/>
            <person name="Terakita A"/>
            <person name="Kuratani S"/>
            <person name="Sato K"/>
            <person name="Hyodo S Kuraku.S."/>
        </authorList>
    </citation>
    <scope>NUCLEOTIDE SEQUENCE [LARGE SCALE GENOMIC DNA]</scope>
</reference>
<dbReference type="PANTHER" id="PTHR11034">
    <property type="entry name" value="N-MYC DOWNSTREAM REGULATED"/>
    <property type="match status" value="1"/>
</dbReference>
<feature type="region of interest" description="Disordered" evidence="2">
    <location>
        <begin position="358"/>
        <end position="415"/>
    </location>
</feature>
<proteinExistence type="inferred from homology"/>
<organism evidence="3 4">
    <name type="scientific">Chiloscyllium punctatum</name>
    <name type="common">Brownbanded bambooshark</name>
    <name type="synonym">Hemiscyllium punctatum</name>
    <dbReference type="NCBI Taxonomy" id="137246"/>
    <lineage>
        <taxon>Eukaryota</taxon>
        <taxon>Metazoa</taxon>
        <taxon>Chordata</taxon>
        <taxon>Craniata</taxon>
        <taxon>Vertebrata</taxon>
        <taxon>Chondrichthyes</taxon>
        <taxon>Elasmobranchii</taxon>
        <taxon>Galeomorphii</taxon>
        <taxon>Galeoidea</taxon>
        <taxon>Orectolobiformes</taxon>
        <taxon>Hemiscylliidae</taxon>
        <taxon>Chiloscyllium</taxon>
    </lineage>
</organism>
<comment type="similarity">
    <text evidence="1">Belongs to the NDRG family.</text>
</comment>
<dbReference type="Pfam" id="PF03096">
    <property type="entry name" value="Ndr"/>
    <property type="match status" value="1"/>
</dbReference>
<protein>
    <recommendedName>
        <fullName evidence="5">Protein NDRG3</fullName>
    </recommendedName>
</protein>
<dbReference type="Gene3D" id="3.40.50.1820">
    <property type="entry name" value="alpha/beta hydrolase"/>
    <property type="match status" value="1"/>
</dbReference>
<sequence length="415" mass="45418">METKPAEPKPVIMLGFPYKVCIMSLRDIQLSEVKQLLVDNSPFSEANARSFQVLETQEHDVETSLGTIRVAVRGTPKGSRPVILTFHDIGMNYQSCFNTLFNSEDMQEITLHFAVYHINAPGQEEGAPTFPTGYQYPSMDQMSEMIPSVLKHFGVKSIIGMGVGAGAYILTKFALTFPDLVEGLCLININCCAEGWMDWAATKITGWTSNLTDIVISHLFGKDEIHSNPELIQMYRAHITSEINHNNLQLFVDSYNSRRDLDVERPLPAGQHHHHHQGLTLQCPALLVVGDTSPAVDAVVDCNTKLDPTKTTLLKMSDCGGLPQVVQPAKLTEAFKYFVQGMGYMPAASMTRLMRSRSASGSSVVSQDGNRSRAHTGEASKLHSHPTLGLNQNANANTNVGGVDNSGPQSAEISC</sequence>
<evidence type="ECO:0008006" key="5">
    <source>
        <dbReference type="Google" id="ProtNLM"/>
    </source>
</evidence>
<evidence type="ECO:0000256" key="2">
    <source>
        <dbReference type="SAM" id="MobiDB-lite"/>
    </source>
</evidence>
<keyword evidence="4" id="KW-1185">Reference proteome</keyword>
<dbReference type="STRING" id="137246.A0A401SAT5"/>
<dbReference type="OMA" id="NINCCAE"/>
<dbReference type="SUPFAM" id="SSF53474">
    <property type="entry name" value="alpha/beta-Hydrolases"/>
    <property type="match status" value="1"/>
</dbReference>
<dbReference type="Proteomes" id="UP000287033">
    <property type="component" value="Unassembled WGS sequence"/>
</dbReference>
<dbReference type="AlphaFoldDB" id="A0A401SAT5"/>
<dbReference type="InterPro" id="IPR029058">
    <property type="entry name" value="AB_hydrolase_fold"/>
</dbReference>
<evidence type="ECO:0000256" key="1">
    <source>
        <dbReference type="ARBA" id="ARBA00005598"/>
    </source>
</evidence>
<dbReference type="EMBL" id="BEZZ01000166">
    <property type="protein sequence ID" value="GCC27480.1"/>
    <property type="molecule type" value="Genomic_DNA"/>
</dbReference>
<feature type="compositionally biased region" description="Polar residues" evidence="2">
    <location>
        <begin position="389"/>
        <end position="415"/>
    </location>
</feature>